<feature type="transmembrane region" description="Helical" evidence="2">
    <location>
        <begin position="42"/>
        <end position="64"/>
    </location>
</feature>
<feature type="transmembrane region" description="Helical" evidence="2">
    <location>
        <begin position="191"/>
        <end position="211"/>
    </location>
</feature>
<dbReference type="InterPro" id="IPR043130">
    <property type="entry name" value="CDP-OH_PTrfase_TM_dom"/>
</dbReference>
<gene>
    <name evidence="3" type="ORF">EAH89_25035</name>
</gene>
<dbReference type="GO" id="GO:0016740">
    <property type="term" value="F:transferase activity"/>
    <property type="evidence" value="ECO:0007669"/>
    <property type="project" value="UniProtKB-KW"/>
</dbReference>
<dbReference type="RefSeq" id="WP_140886456.1">
    <property type="nucleotide sequence ID" value="NZ_RCZP01000041.1"/>
</dbReference>
<name>A0A502FAI6_9PROT</name>
<evidence type="ECO:0000313" key="4">
    <source>
        <dbReference type="Proteomes" id="UP000317078"/>
    </source>
</evidence>
<feature type="transmembrane region" description="Helical" evidence="2">
    <location>
        <begin position="166"/>
        <end position="185"/>
    </location>
</feature>
<evidence type="ECO:0000256" key="1">
    <source>
        <dbReference type="SAM" id="MobiDB-lite"/>
    </source>
</evidence>
<evidence type="ECO:0000256" key="2">
    <source>
        <dbReference type="SAM" id="Phobius"/>
    </source>
</evidence>
<comment type="caution">
    <text evidence="3">The sequence shown here is derived from an EMBL/GenBank/DDBJ whole genome shotgun (WGS) entry which is preliminary data.</text>
</comment>
<feature type="transmembrane region" description="Helical" evidence="2">
    <location>
        <begin position="118"/>
        <end position="145"/>
    </location>
</feature>
<keyword evidence="2" id="KW-0472">Membrane</keyword>
<dbReference type="Proteomes" id="UP000317078">
    <property type="component" value="Unassembled WGS sequence"/>
</dbReference>
<dbReference type="OrthoDB" id="1034332at2"/>
<accession>A0A502FAI6</accession>
<sequence>METTHRPAAGEGGDRRPIAARNTGPANALAAWLIARQASPNGISAAGMAAGLLAGLALAGTAWWPGAARPLWVLAALLIQLRLLANLMDGMVAIGRGVASPVGELWNEVPDRVSDTAVLLGLGVAAGSPALGLAASLAAMATAYVRTTGRAAGAPSDFRGPMAKQQRMALVTALALFCALAPLYWQAATPVWSLPAWALVLITALATLTALRRLLGTAQALRSASAAGDRA</sequence>
<reference evidence="3 4" key="1">
    <citation type="journal article" date="2019" name="Environ. Microbiol.">
        <title>Species interactions and distinct microbial communities in high Arctic permafrost affected cryosols are associated with the CH4 and CO2 gas fluxes.</title>
        <authorList>
            <person name="Altshuler I."/>
            <person name="Hamel J."/>
            <person name="Turney S."/>
            <person name="Magnuson E."/>
            <person name="Levesque R."/>
            <person name="Greer C."/>
            <person name="Whyte L.G."/>
        </authorList>
    </citation>
    <scope>NUCLEOTIDE SEQUENCE [LARGE SCALE GENOMIC DNA]</scope>
    <source>
        <strain evidence="3 4">S9.3B</strain>
    </source>
</reference>
<keyword evidence="3" id="KW-0808">Transferase</keyword>
<evidence type="ECO:0000313" key="3">
    <source>
        <dbReference type="EMBL" id="TPG46372.1"/>
    </source>
</evidence>
<dbReference type="Gene3D" id="1.20.120.1760">
    <property type="match status" value="1"/>
</dbReference>
<organism evidence="3 4">
    <name type="scientific">Muricoccus nepalensis</name>
    <dbReference type="NCBI Taxonomy" id="1854500"/>
    <lineage>
        <taxon>Bacteria</taxon>
        <taxon>Pseudomonadati</taxon>
        <taxon>Pseudomonadota</taxon>
        <taxon>Alphaproteobacteria</taxon>
        <taxon>Acetobacterales</taxon>
        <taxon>Roseomonadaceae</taxon>
        <taxon>Muricoccus</taxon>
    </lineage>
</organism>
<keyword evidence="4" id="KW-1185">Reference proteome</keyword>
<keyword evidence="2" id="KW-1133">Transmembrane helix</keyword>
<dbReference type="EMBL" id="RCZP01000041">
    <property type="protein sequence ID" value="TPG46372.1"/>
    <property type="molecule type" value="Genomic_DNA"/>
</dbReference>
<dbReference type="AlphaFoldDB" id="A0A502FAI6"/>
<proteinExistence type="predicted"/>
<protein>
    <submittedName>
        <fullName evidence="3">CDP-alcohol phosphatidyltransferase family protein</fullName>
    </submittedName>
</protein>
<feature type="region of interest" description="Disordered" evidence="1">
    <location>
        <begin position="1"/>
        <end position="21"/>
    </location>
</feature>
<keyword evidence="2" id="KW-0812">Transmembrane</keyword>